<organism evidence="2 3">
    <name type="scientific">Paraburkholderia domus</name>
    <dbReference type="NCBI Taxonomy" id="2793075"/>
    <lineage>
        <taxon>Bacteria</taxon>
        <taxon>Pseudomonadati</taxon>
        <taxon>Pseudomonadota</taxon>
        <taxon>Betaproteobacteria</taxon>
        <taxon>Burkholderiales</taxon>
        <taxon>Burkholderiaceae</taxon>
        <taxon>Paraburkholderia</taxon>
    </lineage>
</organism>
<evidence type="ECO:0000313" key="3">
    <source>
        <dbReference type="Proteomes" id="UP000675121"/>
    </source>
</evidence>
<sequence>MVHVDTSEPRALRNPEAVAARHALLTLSHVALLAAYVAELRLRYASGWEFPDFDPLDGGIEADMLFLLEKPGPMTSPKHRRIGSGFVSRDNNDPTAEATSRFMRDAGIDRRRTVLWNTIPGWNKTIEIGRGGRARGIAELPGLLKLLPRVRTVVLVGKQAHRAEPELASIGMRVFKSAHPSTRVRNSLPELWYRIPVQWSEAAAQPVL</sequence>
<dbReference type="Proteomes" id="UP000675121">
    <property type="component" value="Unassembled WGS sequence"/>
</dbReference>
<name>A0A9N8R6H9_9BURK</name>
<reference evidence="2" key="1">
    <citation type="submission" date="2021-02" db="EMBL/GenBank/DDBJ databases">
        <authorList>
            <person name="Vanwijnsberghe S."/>
        </authorList>
    </citation>
    <scope>NUCLEOTIDE SEQUENCE</scope>
    <source>
        <strain evidence="2">R-70211</strain>
    </source>
</reference>
<dbReference type="EMBL" id="CAJNAS010000045">
    <property type="protein sequence ID" value="CAE6967916.1"/>
    <property type="molecule type" value="Genomic_DNA"/>
</dbReference>
<evidence type="ECO:0008006" key="4">
    <source>
        <dbReference type="Google" id="ProtNLM"/>
    </source>
</evidence>
<dbReference type="SUPFAM" id="SSF52141">
    <property type="entry name" value="Uracil-DNA glycosylase-like"/>
    <property type="match status" value="1"/>
</dbReference>
<feature type="region of interest" description="Disordered" evidence="1">
    <location>
        <begin position="76"/>
        <end position="95"/>
    </location>
</feature>
<dbReference type="InterPro" id="IPR036895">
    <property type="entry name" value="Uracil-DNA_glycosylase-like_sf"/>
</dbReference>
<evidence type="ECO:0000256" key="1">
    <source>
        <dbReference type="SAM" id="MobiDB-lite"/>
    </source>
</evidence>
<comment type="caution">
    <text evidence="2">The sequence shown here is derived from an EMBL/GenBank/DDBJ whole genome shotgun (WGS) entry which is preliminary data.</text>
</comment>
<proteinExistence type="predicted"/>
<dbReference type="AlphaFoldDB" id="A0A9N8R6H9"/>
<protein>
    <recommendedName>
        <fullName evidence="4">Uracil-DNA glycosylase</fullName>
    </recommendedName>
</protein>
<keyword evidence="3" id="KW-1185">Reference proteome</keyword>
<evidence type="ECO:0000313" key="2">
    <source>
        <dbReference type="EMBL" id="CAE6967916.1"/>
    </source>
</evidence>
<dbReference type="CDD" id="cd10035">
    <property type="entry name" value="UDG_like"/>
    <property type="match status" value="1"/>
</dbReference>
<gene>
    <name evidence="2" type="ORF">R70211_07541</name>
</gene>
<accession>A0A9N8R6H9</accession>